<dbReference type="EMBL" id="JADIMO010000074">
    <property type="protein sequence ID" value="MBO8445217.1"/>
    <property type="molecule type" value="Genomic_DNA"/>
</dbReference>
<dbReference type="SMART" id="SM00850">
    <property type="entry name" value="LytTR"/>
    <property type="match status" value="1"/>
</dbReference>
<reference evidence="2" key="2">
    <citation type="journal article" date="2021" name="PeerJ">
        <title>Extensive microbial diversity within the chicken gut microbiome revealed by metagenomics and culture.</title>
        <authorList>
            <person name="Gilroy R."/>
            <person name="Ravi A."/>
            <person name="Getino M."/>
            <person name="Pursley I."/>
            <person name="Horton D.L."/>
            <person name="Alikhan N.F."/>
            <person name="Baker D."/>
            <person name="Gharbi K."/>
            <person name="Hall N."/>
            <person name="Watson M."/>
            <person name="Adriaenssens E.M."/>
            <person name="Foster-Nyarko E."/>
            <person name="Jarju S."/>
            <person name="Secka A."/>
            <person name="Antonio M."/>
            <person name="Oren A."/>
            <person name="Chaudhuri R.R."/>
            <person name="La Ragione R."/>
            <person name="Hildebrand F."/>
            <person name="Pallen M.J."/>
        </authorList>
    </citation>
    <scope>NUCLEOTIDE SEQUENCE</scope>
    <source>
        <strain evidence="2">D5-748</strain>
    </source>
</reference>
<accession>A0A9D9HCZ9</accession>
<dbReference type="AlphaFoldDB" id="A0A9D9HCZ9"/>
<protein>
    <submittedName>
        <fullName evidence="2">LytTR family transcriptional regulator DNA-binding domain-containing protein</fullName>
    </submittedName>
</protein>
<dbReference type="Proteomes" id="UP000823619">
    <property type="component" value="Unassembled WGS sequence"/>
</dbReference>
<proteinExistence type="predicted"/>
<reference evidence="2" key="1">
    <citation type="submission" date="2020-10" db="EMBL/GenBank/DDBJ databases">
        <authorList>
            <person name="Gilroy R."/>
        </authorList>
    </citation>
    <scope>NUCLEOTIDE SEQUENCE</scope>
    <source>
        <strain evidence="2">D5-748</strain>
    </source>
</reference>
<dbReference type="InterPro" id="IPR007492">
    <property type="entry name" value="LytTR_DNA-bd_dom"/>
</dbReference>
<organism evidence="2 3">
    <name type="scientific">Candidatus Cryptobacteroides merdavium</name>
    <dbReference type="NCBI Taxonomy" id="2840769"/>
    <lineage>
        <taxon>Bacteria</taxon>
        <taxon>Pseudomonadati</taxon>
        <taxon>Bacteroidota</taxon>
        <taxon>Bacteroidia</taxon>
        <taxon>Bacteroidales</taxon>
        <taxon>Candidatus Cryptobacteroides</taxon>
    </lineage>
</organism>
<feature type="domain" description="HTH LytTR-type" evidence="1">
    <location>
        <begin position="6"/>
        <end position="118"/>
    </location>
</feature>
<dbReference type="Gene3D" id="2.40.50.1020">
    <property type="entry name" value="LytTr DNA-binding domain"/>
    <property type="match status" value="1"/>
</dbReference>
<evidence type="ECO:0000313" key="3">
    <source>
        <dbReference type="Proteomes" id="UP000823619"/>
    </source>
</evidence>
<gene>
    <name evidence="2" type="ORF">IAC23_05945</name>
</gene>
<dbReference type="GO" id="GO:0003677">
    <property type="term" value="F:DNA binding"/>
    <property type="evidence" value="ECO:0007669"/>
    <property type="project" value="UniProtKB-KW"/>
</dbReference>
<keyword evidence="2" id="KW-0238">DNA-binding</keyword>
<dbReference type="PROSITE" id="PS50930">
    <property type="entry name" value="HTH_LYTTR"/>
    <property type="match status" value="1"/>
</dbReference>
<evidence type="ECO:0000313" key="2">
    <source>
        <dbReference type="EMBL" id="MBO8445217.1"/>
    </source>
</evidence>
<dbReference type="Pfam" id="PF04397">
    <property type="entry name" value="LytTR"/>
    <property type="match status" value="1"/>
</dbReference>
<evidence type="ECO:0000259" key="1">
    <source>
        <dbReference type="PROSITE" id="PS50930"/>
    </source>
</evidence>
<sequence>MKRIYLHLNSRDEFLRIDISKIAYFEADGNYTSIVLSNGLKGVVCMNLSKIQQVLTDRLKEQAAIFIRVGKSFIINRLYVCQINVLRQVLVLSDGVNFVFNLNISRDALKKLKDLCLLSCNVQFENAVESESK</sequence>
<comment type="caution">
    <text evidence="2">The sequence shown here is derived from an EMBL/GenBank/DDBJ whole genome shotgun (WGS) entry which is preliminary data.</text>
</comment>
<name>A0A9D9HCZ9_9BACT</name>